<name>A0A0S6W1G9_9BACT</name>
<proteinExistence type="predicted"/>
<organism evidence="4">
    <name type="scientific">Candidatus Moduliflexus flocculans</name>
    <dbReference type="NCBI Taxonomy" id="1499966"/>
    <lineage>
        <taxon>Bacteria</taxon>
        <taxon>Candidatus Moduliflexota</taxon>
        <taxon>Candidatus Moduliflexia</taxon>
        <taxon>Candidatus Moduliflexales</taxon>
        <taxon>Candidatus Moduliflexaceae</taxon>
    </lineage>
</organism>
<dbReference type="SUPFAM" id="SSF53756">
    <property type="entry name" value="UDP-Glycosyltransferase/glycogen phosphorylase"/>
    <property type="match status" value="1"/>
</dbReference>
<reference evidence="4" key="1">
    <citation type="journal article" date="2015" name="PeerJ">
        <title>First genomic representation of candidate bacterial phylum KSB3 points to enhanced environmental sensing as a trigger of wastewater bulking.</title>
        <authorList>
            <person name="Sekiguchi Y."/>
            <person name="Ohashi A."/>
            <person name="Parks D.H."/>
            <person name="Yamauchi T."/>
            <person name="Tyson G.W."/>
            <person name="Hugenholtz P."/>
        </authorList>
    </citation>
    <scope>NUCLEOTIDE SEQUENCE [LARGE SCALE GENOMIC DNA]</scope>
</reference>
<keyword evidence="1 4" id="KW-0808">Transferase</keyword>
<gene>
    <name evidence="4" type="ORF">U14_04928</name>
</gene>
<evidence type="ECO:0000259" key="2">
    <source>
        <dbReference type="Pfam" id="PF00534"/>
    </source>
</evidence>
<dbReference type="STRING" id="1499966.U14_04928"/>
<dbReference type="InterPro" id="IPR001296">
    <property type="entry name" value="Glyco_trans_1"/>
</dbReference>
<dbReference type="GO" id="GO:0016757">
    <property type="term" value="F:glycosyltransferase activity"/>
    <property type="evidence" value="ECO:0007669"/>
    <property type="project" value="InterPro"/>
</dbReference>
<dbReference type="PANTHER" id="PTHR46401">
    <property type="entry name" value="GLYCOSYLTRANSFERASE WBBK-RELATED"/>
    <property type="match status" value="1"/>
</dbReference>
<sequence>MRIALDLRWIRGEQIDGISRYALNLVTHLVAEEPEHEYLLIGQEHTLIHHLSPPTLAGSRIVAHPYGLLSLKDMALSPRAISDLAPHIFHAPHYLTSPFRGHYKKIVNVFDLIPFLFPKALSKSRLIWRVFYRFPLLTSTILRSADAIVTASEHTKRDIMRLLRMPAEKIHVIWCGLESRFRQGISIEPDFFLRYHLPQKFLLYVGRQDPYKGLAYLIEAAALLPERLRREYRIVIAGKTDERYIGDIHALIARYQVQDSFIFLNYVPDNDLPQFYSAATLLVHPSLYEGFGFPPLEAMACGTPVVYADDSSLSEHLGTAGFPVTPASGQALTDGIQVLLDNAQLRQEFSENGYAQAQHYSWKRIISQTLQLYEHTAAQ</sequence>
<dbReference type="CDD" id="cd03809">
    <property type="entry name" value="GT4_MtfB-like"/>
    <property type="match status" value="1"/>
</dbReference>
<dbReference type="Proteomes" id="UP000030700">
    <property type="component" value="Unassembled WGS sequence"/>
</dbReference>
<dbReference type="HOGENOM" id="CLU_009583_27_5_0"/>
<evidence type="ECO:0000259" key="3">
    <source>
        <dbReference type="Pfam" id="PF13439"/>
    </source>
</evidence>
<feature type="domain" description="Glycosyltransferase subfamily 4-like N-terminal" evidence="3">
    <location>
        <begin position="16"/>
        <end position="177"/>
    </location>
</feature>
<evidence type="ECO:0000313" key="5">
    <source>
        <dbReference type="Proteomes" id="UP000030700"/>
    </source>
</evidence>
<dbReference type="AlphaFoldDB" id="A0A0S6W1G9"/>
<feature type="domain" description="Glycosyl transferase family 1" evidence="2">
    <location>
        <begin position="199"/>
        <end position="355"/>
    </location>
</feature>
<keyword evidence="5" id="KW-1185">Reference proteome</keyword>
<dbReference type="GO" id="GO:0009103">
    <property type="term" value="P:lipopolysaccharide biosynthetic process"/>
    <property type="evidence" value="ECO:0007669"/>
    <property type="project" value="TreeGrafter"/>
</dbReference>
<dbReference type="Pfam" id="PF13439">
    <property type="entry name" value="Glyco_transf_4"/>
    <property type="match status" value="1"/>
</dbReference>
<dbReference type="Gene3D" id="3.40.50.2000">
    <property type="entry name" value="Glycogen Phosphorylase B"/>
    <property type="match status" value="2"/>
</dbReference>
<dbReference type="EMBL" id="DF820459">
    <property type="protein sequence ID" value="GAK53661.1"/>
    <property type="molecule type" value="Genomic_DNA"/>
</dbReference>
<evidence type="ECO:0000313" key="4">
    <source>
        <dbReference type="EMBL" id="GAK53661.1"/>
    </source>
</evidence>
<dbReference type="PANTHER" id="PTHR46401:SF2">
    <property type="entry name" value="GLYCOSYLTRANSFERASE WBBK-RELATED"/>
    <property type="match status" value="1"/>
</dbReference>
<protein>
    <submittedName>
        <fullName evidence="4">Glycosyl transferase, group 1</fullName>
    </submittedName>
</protein>
<dbReference type="Pfam" id="PF00534">
    <property type="entry name" value="Glycos_transf_1"/>
    <property type="match status" value="1"/>
</dbReference>
<accession>A0A0S6W1G9</accession>
<dbReference type="InterPro" id="IPR028098">
    <property type="entry name" value="Glyco_trans_4-like_N"/>
</dbReference>
<evidence type="ECO:0000256" key="1">
    <source>
        <dbReference type="ARBA" id="ARBA00022679"/>
    </source>
</evidence>